<keyword evidence="2" id="KW-0812">Transmembrane</keyword>
<evidence type="ECO:0000313" key="4">
    <source>
        <dbReference type="Proteomes" id="UP001212821"/>
    </source>
</evidence>
<sequence length="108" mass="11100">MLIESLVFALVGLVAAAIALLGLPAYFRASRLTVAGTALAAALLGGVVAHFCLNGRYPVVAVAFSALAAGVFTSLLARPDLAAGLAPAHRHHPHRAGAHRAPRRHRPA</sequence>
<feature type="transmembrane region" description="Helical" evidence="2">
    <location>
        <begin position="6"/>
        <end position="27"/>
    </location>
</feature>
<evidence type="ECO:0000256" key="1">
    <source>
        <dbReference type="SAM" id="MobiDB-lite"/>
    </source>
</evidence>
<accession>A0ABY7Q399</accession>
<keyword evidence="2" id="KW-0472">Membrane</keyword>
<feature type="region of interest" description="Disordered" evidence="1">
    <location>
        <begin position="86"/>
        <end position="108"/>
    </location>
</feature>
<protein>
    <submittedName>
        <fullName evidence="3">Uncharacterized protein</fullName>
    </submittedName>
</protein>
<dbReference type="EMBL" id="CP115450">
    <property type="protein sequence ID" value="WBP87153.1"/>
    <property type="molecule type" value="Genomic_DNA"/>
</dbReference>
<feature type="compositionally biased region" description="Basic residues" evidence="1">
    <location>
        <begin position="88"/>
        <end position="108"/>
    </location>
</feature>
<dbReference type="RefSeq" id="WP_270144343.1">
    <property type="nucleotide sequence ID" value="NZ_CP115450.1"/>
</dbReference>
<evidence type="ECO:0000256" key="2">
    <source>
        <dbReference type="SAM" id="Phobius"/>
    </source>
</evidence>
<gene>
    <name evidence="3" type="ORF">O1G21_15740</name>
</gene>
<keyword evidence="4" id="KW-1185">Reference proteome</keyword>
<feature type="transmembrane region" description="Helical" evidence="2">
    <location>
        <begin position="57"/>
        <end position="77"/>
    </location>
</feature>
<dbReference type="Proteomes" id="UP001212821">
    <property type="component" value="Chromosome"/>
</dbReference>
<reference evidence="4" key="1">
    <citation type="submission" date="2022-12" db="EMBL/GenBank/DDBJ databases">
        <authorList>
            <person name="Mo P."/>
        </authorList>
    </citation>
    <scope>NUCLEOTIDE SEQUENCE [LARGE SCALE GENOMIC DNA]</scope>
    <source>
        <strain evidence="4">HUAS 3-15</strain>
    </source>
</reference>
<evidence type="ECO:0000313" key="3">
    <source>
        <dbReference type="EMBL" id="WBP87153.1"/>
    </source>
</evidence>
<feature type="transmembrane region" description="Helical" evidence="2">
    <location>
        <begin position="34"/>
        <end position="51"/>
    </location>
</feature>
<keyword evidence="2" id="KW-1133">Transmembrane helix</keyword>
<proteinExistence type="predicted"/>
<name>A0ABY7Q399_9ACTN</name>
<organism evidence="3 4">
    <name type="scientific">Kitasatospora cathayae</name>
    <dbReference type="NCBI Taxonomy" id="3004092"/>
    <lineage>
        <taxon>Bacteria</taxon>
        <taxon>Bacillati</taxon>
        <taxon>Actinomycetota</taxon>
        <taxon>Actinomycetes</taxon>
        <taxon>Kitasatosporales</taxon>
        <taxon>Streptomycetaceae</taxon>
        <taxon>Kitasatospora</taxon>
    </lineage>
</organism>